<accession>A0A382ZSC5</accession>
<organism evidence="1">
    <name type="scientific">marine metagenome</name>
    <dbReference type="NCBI Taxonomy" id="408172"/>
    <lineage>
        <taxon>unclassified sequences</taxon>
        <taxon>metagenomes</taxon>
        <taxon>ecological metagenomes</taxon>
    </lineage>
</organism>
<gene>
    <name evidence="1" type="ORF">METZ01_LOCUS450819</name>
</gene>
<protein>
    <submittedName>
        <fullName evidence="1">Uncharacterized protein</fullName>
    </submittedName>
</protein>
<dbReference type="EMBL" id="UINC01185976">
    <property type="protein sequence ID" value="SVD97965.1"/>
    <property type="molecule type" value="Genomic_DNA"/>
</dbReference>
<name>A0A382ZSC5_9ZZZZ</name>
<reference evidence="1" key="1">
    <citation type="submission" date="2018-05" db="EMBL/GenBank/DDBJ databases">
        <authorList>
            <person name="Lanie J.A."/>
            <person name="Ng W.-L."/>
            <person name="Kazmierczak K.M."/>
            <person name="Andrzejewski T.M."/>
            <person name="Davidsen T.M."/>
            <person name="Wayne K.J."/>
            <person name="Tettelin H."/>
            <person name="Glass J.I."/>
            <person name="Rusch D."/>
            <person name="Podicherti R."/>
            <person name="Tsui H.-C.T."/>
            <person name="Winkler M.E."/>
        </authorList>
    </citation>
    <scope>NUCLEOTIDE SEQUENCE</scope>
</reference>
<sequence>VRKLSVPSYTNDMRPYVKLTTRSLREDIFRMNILSTATSL</sequence>
<feature type="non-terminal residue" evidence="1">
    <location>
        <position position="1"/>
    </location>
</feature>
<evidence type="ECO:0000313" key="1">
    <source>
        <dbReference type="EMBL" id="SVD97965.1"/>
    </source>
</evidence>
<dbReference type="AlphaFoldDB" id="A0A382ZSC5"/>
<feature type="non-terminal residue" evidence="1">
    <location>
        <position position="40"/>
    </location>
</feature>
<proteinExistence type="predicted"/>